<keyword evidence="2" id="KW-1185">Reference proteome</keyword>
<accession>A0A1Y2DDE7</accession>
<reference evidence="1 2" key="1">
    <citation type="submission" date="2016-07" db="EMBL/GenBank/DDBJ databases">
        <title>Pervasive Adenine N6-methylation of Active Genes in Fungi.</title>
        <authorList>
            <consortium name="DOE Joint Genome Institute"/>
            <person name="Mondo S.J."/>
            <person name="Dannebaum R.O."/>
            <person name="Kuo R.C."/>
            <person name="Labutti K."/>
            <person name="Haridas S."/>
            <person name="Kuo A."/>
            <person name="Salamov A."/>
            <person name="Ahrendt S.R."/>
            <person name="Lipzen A."/>
            <person name="Sullivan W."/>
            <person name="Andreopoulos W.B."/>
            <person name="Clum A."/>
            <person name="Lindquist E."/>
            <person name="Daum C."/>
            <person name="Ramamoorthy G.K."/>
            <person name="Gryganskyi A."/>
            <person name="Culley D."/>
            <person name="Magnuson J.K."/>
            <person name="James T.Y."/>
            <person name="O'Malley M.A."/>
            <person name="Stajich J.E."/>
            <person name="Spatafora J.W."/>
            <person name="Visel A."/>
            <person name="Grigoriev I.V."/>
        </authorList>
    </citation>
    <scope>NUCLEOTIDE SEQUENCE [LARGE SCALE GENOMIC DNA]</scope>
    <source>
        <strain evidence="1 2">CBS 129021</strain>
    </source>
</reference>
<dbReference type="InParanoid" id="A0A1Y2DDE7"/>
<name>A0A1Y2DDE7_9PEZI</name>
<comment type="caution">
    <text evidence="1">The sequence shown here is derived from an EMBL/GenBank/DDBJ whole genome shotgun (WGS) entry which is preliminary data.</text>
</comment>
<protein>
    <submittedName>
        <fullName evidence="1">Uncharacterized protein</fullName>
    </submittedName>
</protein>
<dbReference type="Proteomes" id="UP000193689">
    <property type="component" value="Unassembled WGS sequence"/>
</dbReference>
<proteinExistence type="predicted"/>
<dbReference type="EMBL" id="MCFJ01000020">
    <property type="protein sequence ID" value="ORY57288.1"/>
    <property type="molecule type" value="Genomic_DNA"/>
</dbReference>
<dbReference type="RefSeq" id="XP_040710640.1">
    <property type="nucleotide sequence ID" value="XM_040861349.1"/>
</dbReference>
<evidence type="ECO:0000313" key="1">
    <source>
        <dbReference type="EMBL" id="ORY57288.1"/>
    </source>
</evidence>
<evidence type="ECO:0000313" key="2">
    <source>
        <dbReference type="Proteomes" id="UP000193689"/>
    </source>
</evidence>
<dbReference type="GeneID" id="63777561"/>
<sequence>MYSTLGASLPAMRARWKQFILNCSVYGKRCESGSVPKPKHRRPVFRRFSSGGKRTSRQLRNGFPPAFWARILDVRGQWQLDILLDDCEGFDAFDLHYYYFCTEPNFLYSDGSVALHGLTYECIPHLTIDAAGAVCDMASHQHSARVDKLSFAHDGHGRQGHIIHITQFPGFAKDTYSCHCRICVLALPLGKTGLARPPRTIYSQI</sequence>
<gene>
    <name evidence="1" type="ORF">BCR38DRAFT_450104</name>
</gene>
<dbReference type="AlphaFoldDB" id="A0A1Y2DDE7"/>
<organism evidence="1 2">
    <name type="scientific">Pseudomassariella vexata</name>
    <dbReference type="NCBI Taxonomy" id="1141098"/>
    <lineage>
        <taxon>Eukaryota</taxon>
        <taxon>Fungi</taxon>
        <taxon>Dikarya</taxon>
        <taxon>Ascomycota</taxon>
        <taxon>Pezizomycotina</taxon>
        <taxon>Sordariomycetes</taxon>
        <taxon>Xylariomycetidae</taxon>
        <taxon>Amphisphaeriales</taxon>
        <taxon>Pseudomassariaceae</taxon>
        <taxon>Pseudomassariella</taxon>
    </lineage>
</organism>